<gene>
    <name evidence="2" type="ORF">H9729_06970</name>
</gene>
<organism evidence="2 3">
    <name type="scientific">Candidatus Borkfalkia excrementigallinarum</name>
    <dbReference type="NCBI Taxonomy" id="2838506"/>
    <lineage>
        <taxon>Bacteria</taxon>
        <taxon>Bacillati</taxon>
        <taxon>Bacillota</taxon>
        <taxon>Clostridia</taxon>
        <taxon>Christensenellales</taxon>
        <taxon>Christensenellaceae</taxon>
        <taxon>Candidatus Borkfalkia</taxon>
    </lineage>
</organism>
<evidence type="ECO:0000313" key="2">
    <source>
        <dbReference type="EMBL" id="HIY97412.1"/>
    </source>
</evidence>
<keyword evidence="1" id="KW-1133">Transmembrane helix</keyword>
<comment type="caution">
    <text evidence="2">The sequence shown here is derived from an EMBL/GenBank/DDBJ whole genome shotgun (WGS) entry which is preliminary data.</text>
</comment>
<dbReference type="AlphaFoldDB" id="A0A9D2CT73"/>
<accession>A0A9D2CT73</accession>
<feature type="transmembrane region" description="Helical" evidence="1">
    <location>
        <begin position="273"/>
        <end position="293"/>
    </location>
</feature>
<feature type="transmembrane region" description="Helical" evidence="1">
    <location>
        <begin position="223"/>
        <end position="246"/>
    </location>
</feature>
<name>A0A9D2CT73_9FIRM</name>
<keyword evidence="1" id="KW-0812">Transmembrane</keyword>
<keyword evidence="1" id="KW-0472">Membrane</keyword>
<evidence type="ECO:0000256" key="1">
    <source>
        <dbReference type="SAM" id="Phobius"/>
    </source>
</evidence>
<proteinExistence type="predicted"/>
<sequence length="316" mass="35136">MSKQKYKMEDFAAEHGLTLGKHCCYGVYKGYRVHIRYRAMGNPSCLVTVVTDTKGRDKSLEKYLEKNKRELKLTNYGVVGIGLMVAPQLYANIFRQIGEILNKIVRFLQKEGFPGADICPYCGTALDGGAVDMWESDIPFRAHTACYERAFAAAKEKEQRELAAPEKRLMGTLGACLASLAAAMLFVLMFIWWNFAALASAAGVLFAGYLYGKFGGKNTLFKVFSCAAVTLVFMCGVFLLCLVLQANTDLGGAANAFEKIAQDMQDGEYRTKFLLNAVFIVVFDLVGSGYNLFSYLRSRKKISANMRRDNGKEEQC</sequence>
<dbReference type="Proteomes" id="UP000886750">
    <property type="component" value="Unassembled WGS sequence"/>
</dbReference>
<reference evidence="2" key="1">
    <citation type="journal article" date="2021" name="PeerJ">
        <title>Extensive microbial diversity within the chicken gut microbiome revealed by metagenomics and culture.</title>
        <authorList>
            <person name="Gilroy R."/>
            <person name="Ravi A."/>
            <person name="Getino M."/>
            <person name="Pursley I."/>
            <person name="Horton D.L."/>
            <person name="Alikhan N.F."/>
            <person name="Baker D."/>
            <person name="Gharbi K."/>
            <person name="Hall N."/>
            <person name="Watson M."/>
            <person name="Adriaenssens E.M."/>
            <person name="Foster-Nyarko E."/>
            <person name="Jarju S."/>
            <person name="Secka A."/>
            <person name="Antonio M."/>
            <person name="Oren A."/>
            <person name="Chaudhuri R.R."/>
            <person name="La Ragione R."/>
            <person name="Hildebrand F."/>
            <person name="Pallen M.J."/>
        </authorList>
    </citation>
    <scope>NUCLEOTIDE SEQUENCE</scope>
    <source>
        <strain evidence="2">1345</strain>
    </source>
</reference>
<reference evidence="2" key="2">
    <citation type="submission" date="2021-04" db="EMBL/GenBank/DDBJ databases">
        <authorList>
            <person name="Gilroy R."/>
        </authorList>
    </citation>
    <scope>NUCLEOTIDE SEQUENCE</scope>
    <source>
        <strain evidence="2">1345</strain>
    </source>
</reference>
<feature type="transmembrane region" description="Helical" evidence="1">
    <location>
        <begin position="169"/>
        <end position="186"/>
    </location>
</feature>
<evidence type="ECO:0000313" key="3">
    <source>
        <dbReference type="Proteomes" id="UP000886750"/>
    </source>
</evidence>
<protein>
    <submittedName>
        <fullName evidence="2">Uncharacterized protein</fullName>
    </submittedName>
</protein>
<feature type="transmembrane region" description="Helical" evidence="1">
    <location>
        <begin position="192"/>
        <end position="211"/>
    </location>
</feature>
<dbReference type="EMBL" id="DXCQ01000064">
    <property type="protein sequence ID" value="HIY97412.1"/>
    <property type="molecule type" value="Genomic_DNA"/>
</dbReference>